<dbReference type="Proteomes" id="UP001461498">
    <property type="component" value="Unassembled WGS sequence"/>
</dbReference>
<dbReference type="InterPro" id="IPR034732">
    <property type="entry name" value="EPHD"/>
</dbReference>
<dbReference type="InterPro" id="IPR019786">
    <property type="entry name" value="Zinc_finger_PHD-type_CS"/>
</dbReference>
<dbReference type="GO" id="GO:0006357">
    <property type="term" value="P:regulation of transcription by RNA polymerase II"/>
    <property type="evidence" value="ECO:0007669"/>
    <property type="project" value="TreeGrafter"/>
</dbReference>
<dbReference type="Gene3D" id="2.30.30.1150">
    <property type="match status" value="2"/>
</dbReference>
<dbReference type="AlphaFoldDB" id="A0AAW1DT06"/>
<feature type="domain" description="PHD-type" evidence="7">
    <location>
        <begin position="114"/>
        <end position="174"/>
    </location>
</feature>
<feature type="region of interest" description="Disordered" evidence="6">
    <location>
        <begin position="597"/>
        <end position="716"/>
    </location>
</feature>
<feature type="compositionally biased region" description="Basic residues" evidence="6">
    <location>
        <begin position="677"/>
        <end position="687"/>
    </location>
</feature>
<feature type="compositionally biased region" description="Basic and acidic residues" evidence="6">
    <location>
        <begin position="612"/>
        <end position="623"/>
    </location>
</feature>
<feature type="compositionally biased region" description="Low complexity" evidence="6">
    <location>
        <begin position="57"/>
        <end position="66"/>
    </location>
</feature>
<dbReference type="SMART" id="SM00184">
    <property type="entry name" value="RING"/>
    <property type="match status" value="3"/>
</dbReference>
<dbReference type="GO" id="GO:0008270">
    <property type="term" value="F:zinc ion binding"/>
    <property type="evidence" value="ECO:0007669"/>
    <property type="project" value="UniProtKB-KW"/>
</dbReference>
<dbReference type="PROSITE" id="PS50016">
    <property type="entry name" value="ZF_PHD_2"/>
    <property type="match status" value="3"/>
</dbReference>
<evidence type="ECO:0000256" key="2">
    <source>
        <dbReference type="ARBA" id="ARBA00022771"/>
    </source>
</evidence>
<dbReference type="PROSITE" id="PS01359">
    <property type="entry name" value="ZF_PHD_1"/>
    <property type="match status" value="2"/>
</dbReference>
<evidence type="ECO:0008006" key="11">
    <source>
        <dbReference type="Google" id="ProtNLM"/>
    </source>
</evidence>
<feature type="domain" description="PHD-type" evidence="7">
    <location>
        <begin position="784"/>
        <end position="837"/>
    </location>
</feature>
<evidence type="ECO:0000259" key="8">
    <source>
        <dbReference type="PROSITE" id="PS51805"/>
    </source>
</evidence>
<feature type="coiled-coil region" evidence="5">
    <location>
        <begin position="424"/>
        <end position="454"/>
    </location>
</feature>
<name>A0AAW1DT06_9HEMI</name>
<keyword evidence="5" id="KW-0175">Coiled coil</keyword>
<dbReference type="SUPFAM" id="SSF57903">
    <property type="entry name" value="FYVE/PHD zinc finger"/>
    <property type="match status" value="3"/>
</dbReference>
<dbReference type="Pfam" id="PF00628">
    <property type="entry name" value="PHD"/>
    <property type="match status" value="2"/>
</dbReference>
<dbReference type="InterPro" id="IPR001965">
    <property type="entry name" value="Znf_PHD"/>
</dbReference>
<dbReference type="CDD" id="cd15561">
    <property type="entry name" value="PHD1_PHF14"/>
    <property type="match status" value="1"/>
</dbReference>
<protein>
    <recommendedName>
        <fullName evidence="11">PHD finger protein 14</fullName>
    </recommendedName>
</protein>
<dbReference type="EMBL" id="JAPXFL010000001">
    <property type="protein sequence ID" value="KAK9512079.1"/>
    <property type="molecule type" value="Genomic_DNA"/>
</dbReference>
<evidence type="ECO:0000313" key="9">
    <source>
        <dbReference type="EMBL" id="KAK9512079.1"/>
    </source>
</evidence>
<evidence type="ECO:0000256" key="3">
    <source>
        <dbReference type="ARBA" id="ARBA00022833"/>
    </source>
</evidence>
<reference evidence="9 10" key="1">
    <citation type="submission" date="2022-12" db="EMBL/GenBank/DDBJ databases">
        <title>Chromosome-level genome assembly of true bugs.</title>
        <authorList>
            <person name="Ma L."/>
            <person name="Li H."/>
        </authorList>
    </citation>
    <scope>NUCLEOTIDE SEQUENCE [LARGE SCALE GENOMIC DNA]</scope>
    <source>
        <strain evidence="9">Lab_2022b</strain>
    </source>
</reference>
<dbReference type="PROSITE" id="PS51805">
    <property type="entry name" value="EPHD"/>
    <property type="match status" value="1"/>
</dbReference>
<dbReference type="PANTHER" id="PTHR13793">
    <property type="entry name" value="PHD FINGER PROTEINS"/>
    <property type="match status" value="1"/>
</dbReference>
<evidence type="ECO:0000256" key="6">
    <source>
        <dbReference type="SAM" id="MobiDB-lite"/>
    </source>
</evidence>
<gene>
    <name evidence="9" type="ORF">O3M35_000588</name>
</gene>
<dbReference type="PANTHER" id="PTHR13793:SF150">
    <property type="entry name" value="PHD FINGER PROTEIN 14"/>
    <property type="match status" value="1"/>
</dbReference>
<keyword evidence="1" id="KW-0479">Metal-binding</keyword>
<dbReference type="CDD" id="cd15563">
    <property type="entry name" value="PHD3_PHF14"/>
    <property type="match status" value="1"/>
</dbReference>
<dbReference type="Gene3D" id="3.30.40.10">
    <property type="entry name" value="Zinc/RING finger domain, C3HC4 (zinc finger)"/>
    <property type="match status" value="2"/>
</dbReference>
<dbReference type="InterPro" id="IPR011011">
    <property type="entry name" value="Znf_FYVE_PHD"/>
</dbReference>
<dbReference type="InterPro" id="IPR001841">
    <property type="entry name" value="Znf_RING"/>
</dbReference>
<feature type="compositionally biased region" description="Basic residues" evidence="6">
    <location>
        <begin position="697"/>
        <end position="707"/>
    </location>
</feature>
<dbReference type="InterPro" id="IPR050701">
    <property type="entry name" value="Histone_Mod_Regulator"/>
</dbReference>
<feature type="compositionally biased region" description="Acidic residues" evidence="6">
    <location>
        <begin position="45"/>
        <end position="56"/>
    </location>
</feature>
<comment type="caution">
    <text evidence="9">The sequence shown here is derived from an EMBL/GenBank/DDBJ whole genome shotgun (WGS) entry which is preliminary data.</text>
</comment>
<dbReference type="SMART" id="SM00249">
    <property type="entry name" value="PHD"/>
    <property type="match status" value="4"/>
</dbReference>
<evidence type="ECO:0000256" key="5">
    <source>
        <dbReference type="SAM" id="Coils"/>
    </source>
</evidence>
<feature type="region of interest" description="Disordered" evidence="6">
    <location>
        <begin position="28"/>
        <end position="84"/>
    </location>
</feature>
<evidence type="ECO:0000256" key="4">
    <source>
        <dbReference type="PROSITE-ProRule" id="PRU00146"/>
    </source>
</evidence>
<proteinExistence type="predicted"/>
<evidence type="ECO:0000313" key="10">
    <source>
        <dbReference type="Proteomes" id="UP001461498"/>
    </source>
</evidence>
<feature type="compositionally biased region" description="Polar residues" evidence="6">
    <location>
        <begin position="647"/>
        <end position="667"/>
    </location>
</feature>
<evidence type="ECO:0000256" key="1">
    <source>
        <dbReference type="ARBA" id="ARBA00022723"/>
    </source>
</evidence>
<evidence type="ECO:0000259" key="7">
    <source>
        <dbReference type="PROSITE" id="PS50016"/>
    </source>
</evidence>
<organism evidence="9 10">
    <name type="scientific">Rhynocoris fuscipes</name>
    <dbReference type="NCBI Taxonomy" id="488301"/>
    <lineage>
        <taxon>Eukaryota</taxon>
        <taxon>Metazoa</taxon>
        <taxon>Ecdysozoa</taxon>
        <taxon>Arthropoda</taxon>
        <taxon>Hexapoda</taxon>
        <taxon>Insecta</taxon>
        <taxon>Pterygota</taxon>
        <taxon>Neoptera</taxon>
        <taxon>Paraneoptera</taxon>
        <taxon>Hemiptera</taxon>
        <taxon>Heteroptera</taxon>
        <taxon>Panheteroptera</taxon>
        <taxon>Cimicomorpha</taxon>
        <taxon>Reduviidae</taxon>
        <taxon>Harpactorinae</taxon>
        <taxon>Harpactorini</taxon>
        <taxon>Rhynocoris</taxon>
    </lineage>
</organism>
<keyword evidence="10" id="KW-1185">Reference proteome</keyword>
<accession>A0AAW1DT06</accession>
<keyword evidence="2 4" id="KW-0863">Zinc-finger</keyword>
<keyword evidence="3" id="KW-0862">Zinc</keyword>
<feature type="domain" description="PHD-type" evidence="7">
    <location>
        <begin position="546"/>
        <end position="600"/>
    </location>
</feature>
<dbReference type="InterPro" id="IPR019787">
    <property type="entry name" value="Znf_PHD-finger"/>
</dbReference>
<feature type="compositionally biased region" description="Acidic residues" evidence="6">
    <location>
        <begin position="28"/>
        <end position="37"/>
    </location>
</feature>
<dbReference type="CDD" id="cd15562">
    <property type="entry name" value="PHD2_PHF14"/>
    <property type="match status" value="1"/>
</dbReference>
<dbReference type="Pfam" id="PF13832">
    <property type="entry name" value="zf-HC5HC2H_2"/>
    <property type="match status" value="1"/>
</dbReference>
<sequence>MYEKFLFINVERDPNKRKVKPAQALFDFEDLGESSDDSDFRIEDHCEESDDDDDSLDSNAEANSSDVESVGRETNNITSDDNIDESLSEAKSFENVTTSSPKKKQFNSKDALKIMICTVCLGDRSDATNEIIECDNCGVTVHEGCYGVQDSDSVCSTDSPCPTTPWFCDSCKAGLDNPYCELCPNSGGIFKETDVGKWVHLVCALYMPGVAFAEVDKLQNVTLFEMAYSKWGGKSCSLCQDQRFARTGVAVGCDAGMCKTYFHVTCGQREGLLAEAHSEEVDQADPFYAHCKLHTDKNLLRKRRRNWLALQMRSEELKKVKKDDIESLRIQRRLGKYREKYTLSRQLKVQPWVPTQKMARLLTTSASACRALWRKAELSGADTESWALRQAQVEALSDVHRRWHIQPAFSVEFIGYYLDRNVRVTTMRKQLAELQEENSKLLQEQCNVEEKRHNVVKDNNTEITKNQELKTALKVYHDLISFLCPTKKLPDLNLIGRPVLHPSHFISGGSVPTAAARKAGIGLIPQVSASSIDSPESSVASSVNLNNTCGLCLGKQDQHLLAKCDTCHKYYHLGCLNPPLTRMPRKTKLMGWQCSECDKDSDASDGDNVDPEAPRKLRHKDNGNGDSSSFMSEHYVKTGLPGDDSIGGNSSQPLETSTEGNTTTDANNAEKIEGFRVKKRRREKHHRYSPDMEIISRPHKHKHKKSKQQAEQKPSLKICFKSIPHPTGGSSYVATPSSNLTSSTSPRVVLQPLGSADEQSSSVVSPSAALMAAKPPPKKKEETPILCATCNTHGNSTNLVRCDECLLGFHFSCLDPPVKKSPKVRGYSWHCANCDPTESD</sequence>
<feature type="domain" description="PHD-type" evidence="8">
    <location>
        <begin position="177"/>
        <end position="295"/>
    </location>
</feature>
<dbReference type="CDD" id="cd15674">
    <property type="entry name" value="ePHD_PHF14"/>
    <property type="match status" value="1"/>
</dbReference>
<dbReference type="InterPro" id="IPR013083">
    <property type="entry name" value="Znf_RING/FYVE/PHD"/>
</dbReference>